<feature type="coiled-coil region" evidence="1">
    <location>
        <begin position="431"/>
        <end position="486"/>
    </location>
</feature>
<evidence type="ECO:0000256" key="1">
    <source>
        <dbReference type="SAM" id="Coils"/>
    </source>
</evidence>
<evidence type="ECO:0000313" key="3">
    <source>
        <dbReference type="EMBL" id="RYR62540.1"/>
    </source>
</evidence>
<feature type="region of interest" description="Disordered" evidence="2">
    <location>
        <begin position="1"/>
        <end position="112"/>
    </location>
</feature>
<organism evidence="3 4">
    <name type="scientific">Arachis hypogaea</name>
    <name type="common">Peanut</name>
    <dbReference type="NCBI Taxonomy" id="3818"/>
    <lineage>
        <taxon>Eukaryota</taxon>
        <taxon>Viridiplantae</taxon>
        <taxon>Streptophyta</taxon>
        <taxon>Embryophyta</taxon>
        <taxon>Tracheophyta</taxon>
        <taxon>Spermatophyta</taxon>
        <taxon>Magnoliopsida</taxon>
        <taxon>eudicotyledons</taxon>
        <taxon>Gunneridae</taxon>
        <taxon>Pentapetalae</taxon>
        <taxon>rosids</taxon>
        <taxon>fabids</taxon>
        <taxon>Fabales</taxon>
        <taxon>Fabaceae</taxon>
        <taxon>Papilionoideae</taxon>
        <taxon>50 kb inversion clade</taxon>
        <taxon>dalbergioids sensu lato</taxon>
        <taxon>Dalbergieae</taxon>
        <taxon>Pterocarpus clade</taxon>
        <taxon>Arachis</taxon>
    </lineage>
</organism>
<feature type="compositionally biased region" description="Acidic residues" evidence="2">
    <location>
        <begin position="100"/>
        <end position="112"/>
    </location>
</feature>
<name>A0A445DHA6_ARAHY</name>
<keyword evidence="1" id="KW-0175">Coiled coil</keyword>
<proteinExistence type="predicted"/>
<comment type="caution">
    <text evidence="3">The sequence shown here is derived from an EMBL/GenBank/DDBJ whole genome shotgun (WGS) entry which is preliminary data.</text>
</comment>
<evidence type="ECO:0008006" key="5">
    <source>
        <dbReference type="Google" id="ProtNLM"/>
    </source>
</evidence>
<protein>
    <recommendedName>
        <fullName evidence="5">Transposase Tnp1/En/Spm-like domain-containing protein</fullName>
    </recommendedName>
</protein>
<dbReference type="Pfam" id="PF03004">
    <property type="entry name" value="Transposase_24"/>
    <property type="match status" value="1"/>
</dbReference>
<reference evidence="3 4" key="1">
    <citation type="submission" date="2019-01" db="EMBL/GenBank/DDBJ databases">
        <title>Sequencing of cultivated peanut Arachis hypogaea provides insights into genome evolution and oil improvement.</title>
        <authorList>
            <person name="Chen X."/>
        </authorList>
    </citation>
    <scope>NUCLEOTIDE SEQUENCE [LARGE SCALE GENOMIC DNA]</scope>
    <source>
        <strain evidence="4">cv. Fuhuasheng</strain>
        <tissue evidence="3">Leaves</tissue>
    </source>
</reference>
<feature type="region of interest" description="Disordered" evidence="2">
    <location>
        <begin position="318"/>
        <end position="357"/>
    </location>
</feature>
<dbReference type="InterPro" id="IPR004252">
    <property type="entry name" value="Probable_transposase_24"/>
</dbReference>
<dbReference type="Proteomes" id="UP000289738">
    <property type="component" value="Chromosome A04"/>
</dbReference>
<feature type="compositionally biased region" description="Polar residues" evidence="2">
    <location>
        <begin position="19"/>
        <end position="30"/>
    </location>
</feature>
<sequence>MPRKPRYTISNAAGIVAGPNSQTHANPQTDGTHDTGADTSIAQRRARAPPPPRSGHGARQSCVNAVPFRPPRNETRLDSSGDIGDAQAPTNRKHPPDSHEDVDDHSEDADYDPEADEIESFDDHLENMFVAHEVERQGNANSKKKDTDYWVVDVIENGVISSMELTVKEALALPPGKKIVLHHNRELQQVGQAAGLLSGFLGTLGSDFQQLPICAKSWKKMSKASKEHAYDQVKRVFHYEDDKRGWIKRGIVQRIGSCWRNSRNHLFHKVYDEELTFEENIRRKPAGIEANHWKKFLKYRLDDDTKEKCRINAVNRSKQQYTHTGGSKMMARKRHEEEQRQGRPIGRGEGWTMSHKKKNGNYMNEEARLVGEAIELIESQDPSSKKFSHNDSLAQVLGKEHPGRVRGLGIGTCPSRCFRNIPEQSDYGVQIEEYQMEIVKLKAEAAELKAEAAELKAVAAEEKAKRQRMETEAAEGKAKIQTMETEAAEGKAKIQTMGNLLTYVIQQQGGNLPPEIAADLDFLRGAPTSSHSR</sequence>
<keyword evidence="4" id="KW-1185">Reference proteome</keyword>
<gene>
    <name evidence="3" type="ORF">Ahy_A04g020204</name>
</gene>
<dbReference type="AlphaFoldDB" id="A0A445DHA6"/>
<dbReference type="EMBL" id="SDMP01000004">
    <property type="protein sequence ID" value="RYR62540.1"/>
    <property type="molecule type" value="Genomic_DNA"/>
</dbReference>
<dbReference type="PANTHER" id="PTHR33144">
    <property type="entry name" value="OS10G0409366 PROTEIN-RELATED"/>
    <property type="match status" value="1"/>
</dbReference>
<evidence type="ECO:0000256" key="2">
    <source>
        <dbReference type="SAM" id="MobiDB-lite"/>
    </source>
</evidence>
<accession>A0A445DHA6</accession>
<evidence type="ECO:0000313" key="4">
    <source>
        <dbReference type="Proteomes" id="UP000289738"/>
    </source>
</evidence>
<dbReference type="PANTHER" id="PTHR33144:SF45">
    <property type="entry name" value="TRANSPOSASE TNP1_EN_SPM-LIKE DOMAIN-CONTAINING PROTEIN"/>
    <property type="match status" value="1"/>
</dbReference>